<evidence type="ECO:0000313" key="3">
    <source>
        <dbReference type="EMBL" id="QQP93152.1"/>
    </source>
</evidence>
<feature type="region of interest" description="Disordered" evidence="1">
    <location>
        <begin position="1"/>
        <end position="60"/>
    </location>
</feature>
<keyword evidence="4" id="KW-1185">Reference proteome</keyword>
<dbReference type="RefSeq" id="WP_201077876.1">
    <property type="nucleotide sequence ID" value="NZ_CP067420.1"/>
</dbReference>
<dbReference type="Proteomes" id="UP000595197">
    <property type="component" value="Plasmid pTT6-1"/>
</dbReference>
<organism evidence="2 4">
    <name type="scientific">Skermanella cutis</name>
    <dbReference type="NCBI Taxonomy" id="2775420"/>
    <lineage>
        <taxon>Bacteria</taxon>
        <taxon>Pseudomonadati</taxon>
        <taxon>Pseudomonadota</taxon>
        <taxon>Alphaproteobacteria</taxon>
        <taxon>Rhodospirillales</taxon>
        <taxon>Azospirillaceae</taxon>
        <taxon>Skermanella</taxon>
    </lineage>
</organism>
<evidence type="ECO:0000313" key="2">
    <source>
        <dbReference type="EMBL" id="QQP90652.1"/>
    </source>
</evidence>
<protein>
    <submittedName>
        <fullName evidence="2">Uncharacterized protein</fullName>
    </submittedName>
</protein>
<evidence type="ECO:0000256" key="1">
    <source>
        <dbReference type="SAM" id="MobiDB-lite"/>
    </source>
</evidence>
<reference evidence="2" key="2">
    <citation type="submission" date="2021-02" db="EMBL/GenBank/DDBJ databases">
        <title>Skermanella TT6 skin isolate.</title>
        <authorList>
            <person name="Lee K."/>
            <person name="Ganzorig M."/>
        </authorList>
    </citation>
    <scope>NUCLEOTIDE SEQUENCE</scope>
    <source>
        <strain evidence="2">TT6</strain>
        <plasmid evidence="3">pTT6-1</plasmid>
    </source>
</reference>
<keyword evidence="3" id="KW-0614">Plasmid</keyword>
<feature type="compositionally biased region" description="Polar residues" evidence="1">
    <location>
        <begin position="27"/>
        <end position="36"/>
    </location>
</feature>
<evidence type="ECO:0000313" key="4">
    <source>
        <dbReference type="Proteomes" id="UP000595197"/>
    </source>
</evidence>
<accession>A0ABX7B8J0</accession>
<proteinExistence type="predicted"/>
<dbReference type="Proteomes" id="UP000595197">
    <property type="component" value="Chromosome"/>
</dbReference>
<gene>
    <name evidence="2" type="ORF">IGS68_05285</name>
    <name evidence="3" type="ORF">IGS68_28850</name>
</gene>
<sequence>MAKDNQGQARKMEIDGMQKAKRLNHNAVANTAPDSNDASRNDPELTSPAIGVPKSPGSHS</sequence>
<name>A0ABX7B8J0_9PROT</name>
<dbReference type="EMBL" id="CP067420">
    <property type="protein sequence ID" value="QQP90652.1"/>
    <property type="molecule type" value="Genomic_DNA"/>
</dbReference>
<reference evidence="4" key="1">
    <citation type="submission" date="2021-01" db="EMBL/GenBank/DDBJ databases">
        <title>Skermanella TT6 skin isolate.</title>
        <authorList>
            <person name="Lee K."/>
            <person name="Ganzorig M."/>
        </authorList>
    </citation>
    <scope>NUCLEOTIDE SEQUENCE [LARGE SCALE GENOMIC DNA]</scope>
    <source>
        <strain evidence="4">TT6</strain>
        <plasmid evidence="4">pTT6-1</plasmid>
    </source>
</reference>
<dbReference type="EMBL" id="CP067421">
    <property type="protein sequence ID" value="QQP93152.1"/>
    <property type="molecule type" value="Genomic_DNA"/>
</dbReference>
<geneLocation type="plasmid" evidence="3 4">
    <name>pTT6-1</name>
</geneLocation>